<name>A0ABV5KCX3_9ACTN</name>
<dbReference type="Proteomes" id="UP001589750">
    <property type="component" value="Unassembled WGS sequence"/>
</dbReference>
<protein>
    <submittedName>
        <fullName evidence="1">Uncharacterized protein</fullName>
    </submittedName>
</protein>
<keyword evidence="2" id="KW-1185">Reference proteome</keyword>
<dbReference type="RefSeq" id="WP_140010152.1">
    <property type="nucleotide sequence ID" value="NZ_JBHMDG010000021.1"/>
</dbReference>
<dbReference type="EMBL" id="JBHMDG010000021">
    <property type="protein sequence ID" value="MFB9314496.1"/>
    <property type="molecule type" value="Genomic_DNA"/>
</dbReference>
<evidence type="ECO:0000313" key="2">
    <source>
        <dbReference type="Proteomes" id="UP001589750"/>
    </source>
</evidence>
<proteinExistence type="predicted"/>
<evidence type="ECO:0000313" key="1">
    <source>
        <dbReference type="EMBL" id="MFB9314496.1"/>
    </source>
</evidence>
<comment type="caution">
    <text evidence="1">The sequence shown here is derived from an EMBL/GenBank/DDBJ whole genome shotgun (WGS) entry which is preliminary data.</text>
</comment>
<reference evidence="1 2" key="1">
    <citation type="submission" date="2024-09" db="EMBL/GenBank/DDBJ databases">
        <authorList>
            <person name="Sun Q."/>
            <person name="Mori K."/>
        </authorList>
    </citation>
    <scope>NUCLEOTIDE SEQUENCE [LARGE SCALE GENOMIC DNA]</scope>
    <source>
        <strain evidence="1 2">JCM 9626</strain>
    </source>
</reference>
<sequence>MSNRTPAAQQREATRSALDQLMLDFQHLDSSQRTLRGMVESFQAYLPDRAASSGLVPRFRVIDREAEELIAEYLQVLDQHPFDEGLDQRALGAAHRAYADVGPRLAKHADAMDQVVLDYDAELTRIGQQVQRGRELKEEAAAQTSRVAAAAATLRASGLEVPELNDLLARTRAAALAASGWQPATGFAALEQARTELTALAQAAETLAEDYPQRVAKARTRRTTLRTAAEAVESRIERVPDDLAHLRREFSIGNWRDLEPVEQTVRDQLALARSKLHDFDRLVEAGSDWALPLRLLDEARVALDTAKTQVGAPAERLTALREVKADPEALMRQVRFRLRDAQLMVTNGRKPGGDAVGRELDGLARRLDGLRSGLQGVHPDYWALLQEADRITAAVKAQVERFRGL</sequence>
<accession>A0ABV5KCX3</accession>
<gene>
    <name evidence="1" type="ORF">ACFFRI_15675</name>
</gene>
<organism evidence="1 2">
    <name type="scientific">Nocardioides plantarum</name>
    <dbReference type="NCBI Taxonomy" id="29299"/>
    <lineage>
        <taxon>Bacteria</taxon>
        <taxon>Bacillati</taxon>
        <taxon>Actinomycetota</taxon>
        <taxon>Actinomycetes</taxon>
        <taxon>Propionibacteriales</taxon>
        <taxon>Nocardioidaceae</taxon>
        <taxon>Nocardioides</taxon>
    </lineage>
</organism>